<organism evidence="2 3">
    <name type="scientific">Linum tenue</name>
    <dbReference type="NCBI Taxonomy" id="586396"/>
    <lineage>
        <taxon>Eukaryota</taxon>
        <taxon>Viridiplantae</taxon>
        <taxon>Streptophyta</taxon>
        <taxon>Embryophyta</taxon>
        <taxon>Tracheophyta</taxon>
        <taxon>Spermatophyta</taxon>
        <taxon>Magnoliopsida</taxon>
        <taxon>eudicotyledons</taxon>
        <taxon>Gunneridae</taxon>
        <taxon>Pentapetalae</taxon>
        <taxon>rosids</taxon>
        <taxon>fabids</taxon>
        <taxon>Malpighiales</taxon>
        <taxon>Linaceae</taxon>
        <taxon>Linum</taxon>
    </lineage>
</organism>
<accession>A0AAV0LU09</accession>
<dbReference type="PANTHER" id="PTHR33156:SF37">
    <property type="entry name" value="PROTEIN NUCLEAR FUSION DEFECTIVE 6, CHLOROPLASTIC_MITOCHONDRIAL"/>
    <property type="match status" value="1"/>
</dbReference>
<reference evidence="2" key="1">
    <citation type="submission" date="2022-08" db="EMBL/GenBank/DDBJ databases">
        <authorList>
            <person name="Gutierrez-Valencia J."/>
        </authorList>
    </citation>
    <scope>NUCLEOTIDE SEQUENCE</scope>
</reference>
<dbReference type="PANTHER" id="PTHR33156">
    <property type="entry name" value="OS02G0230000 PROTEIN"/>
    <property type="match status" value="1"/>
</dbReference>
<dbReference type="InterPro" id="IPR043459">
    <property type="entry name" value="NFD6/NOXY2-like"/>
</dbReference>
<gene>
    <name evidence="2" type="ORF">LITE_LOCUS25675</name>
</gene>
<feature type="transmembrane region" description="Helical" evidence="1">
    <location>
        <begin position="54"/>
        <end position="72"/>
    </location>
</feature>
<keyword evidence="3" id="KW-1185">Reference proteome</keyword>
<dbReference type="EMBL" id="CAMGYJ010000006">
    <property type="protein sequence ID" value="CAI0438054.1"/>
    <property type="molecule type" value="Genomic_DNA"/>
</dbReference>
<proteinExistence type="predicted"/>
<feature type="transmembrane region" description="Helical" evidence="1">
    <location>
        <begin position="92"/>
        <end position="112"/>
    </location>
</feature>
<dbReference type="AlphaFoldDB" id="A0AAV0LU09"/>
<keyword evidence="1" id="KW-0472">Membrane</keyword>
<sequence>MASLCRSAVMAGSRSLAARSKTLTQKSLFSSSPFTSPSAPRVVRSASRSAISPLLLTAALFLSSEFLIWRPISSLFLIFDLYVFRLVEPLFWVYWAVAVRVVSTIGSVDSLIPFHSATANARLISSIAADSSCWSWLSQGFATPL</sequence>
<evidence type="ECO:0000256" key="1">
    <source>
        <dbReference type="SAM" id="Phobius"/>
    </source>
</evidence>
<name>A0AAV0LU09_9ROSI</name>
<comment type="caution">
    <text evidence="2">The sequence shown here is derived from an EMBL/GenBank/DDBJ whole genome shotgun (WGS) entry which is preliminary data.</text>
</comment>
<evidence type="ECO:0000313" key="3">
    <source>
        <dbReference type="Proteomes" id="UP001154282"/>
    </source>
</evidence>
<keyword evidence="1" id="KW-1133">Transmembrane helix</keyword>
<dbReference type="Proteomes" id="UP001154282">
    <property type="component" value="Unassembled WGS sequence"/>
</dbReference>
<protein>
    <submittedName>
        <fullName evidence="2">Uncharacterized protein</fullName>
    </submittedName>
</protein>
<keyword evidence="1" id="KW-0812">Transmembrane</keyword>
<evidence type="ECO:0000313" key="2">
    <source>
        <dbReference type="EMBL" id="CAI0438054.1"/>
    </source>
</evidence>